<feature type="compositionally biased region" description="Basic and acidic residues" evidence="1">
    <location>
        <begin position="1016"/>
        <end position="1028"/>
    </location>
</feature>
<dbReference type="InterPro" id="IPR001254">
    <property type="entry name" value="Trypsin_dom"/>
</dbReference>
<dbReference type="AlphaFoldDB" id="A0A8S0Z6Z1"/>
<dbReference type="GO" id="GO:0004252">
    <property type="term" value="F:serine-type endopeptidase activity"/>
    <property type="evidence" value="ECO:0007669"/>
    <property type="project" value="InterPro"/>
</dbReference>
<feature type="region of interest" description="Disordered" evidence="1">
    <location>
        <begin position="1012"/>
        <end position="1035"/>
    </location>
</feature>
<dbReference type="Pfam" id="PF00089">
    <property type="entry name" value="Trypsin"/>
    <property type="match status" value="2"/>
</dbReference>
<sequence>MIPEEFFLYSGHSFKGWLPFSDKTNDCINNGAKKAIWKCVPKAYYFDGDEFDNIRWMVGDIAVVKVEDDFNFQRKIRGCDYIPKKVYYNNQSIDLEKGGTVGSLAGWDITPLQDVMEKINNSRDLLETDTIVLSKKTCLKSWDQRYHFVINDHMICTRDNDDEETMSAICLEREVSCKELEYSRENQESEEDRRRMIIEPSELEVDTAAHLDSRRKGHRVASGIYAMQITTTVPKKVEHILHNLNGSEIKNFLNNSRRIVVGSEALESRPYMVYLKLPASNAKYADYRQWLCGGVIIHEEYILTSAACIEDARHFYIVSGTYLHDEGADRHNNPCIKNGAKKAIWKCVPRNYVFDGHENDNIRWMNNDIAIVKTEDEFDFTRRIRGCEYIPRPVCYNNQSQKFEEPETVGSIAGWGSTFGYNEPSNAHNMKHQLLEAPAVIMSKATCKKRWGKRYHQIIENYMICTKDTVPDLSEICAEKYVDCTDIQYDDSGEERRSMDPETMHVHTANHKSLRKQSNYASGGFCENDHGGPLIYGTGLNSVVIGIISACLVKEGTNKCHGPFLYTSVWKNRVLINCAIFKDPSGGCDKLFRAGGSHTEVEMSWADHPDGPAKNELKKVGKEVNDKDKYESTTAETTKTVENKEVTKPADENTKKNEIQKRRLFENSTVYLKLPSANAKQQSYRKWLCGGAIIHEEYILTSAACIEDVTHFYVVSGTYKYADEDDRYNNPCIKNGAKKAVWKCVPKNYVFDGHENDNIRWMNNDIAVVKIEDGFDFTRRIRGCDFIPKPVCYNNQSQTLENPGTVVSIAGWGTTSRYNEWINRRKENQHTLLEALVEIIPKNRCKRRWGSRYHNIIDNYMICSKDIGQSMSEICNEKYVDCSDISYDDDEDLRRDTKVKKTERIPTNLVMHSAYHNETSYTRRLRDNIGSGGFCENDHGGPLVYGSGVNSMVIGVISACLVKERTNKCYGPFLYTSVYKNRQFISCAIFKEVEPKCRRQFRSGVTHVEQNLSWKNHPDGPAKNELEPGQKPIPNIYEPTTEGTTVAGPVVRAHDAPVDDKVFAESGFIIRAHNDTKSVHTVNTTKT</sequence>
<comment type="caution">
    <text evidence="3">The sequence shown here is derived from an EMBL/GenBank/DDBJ whole genome shotgun (WGS) entry which is preliminary data.</text>
</comment>
<dbReference type="PANTHER" id="PTHR24260">
    <property type="match status" value="1"/>
</dbReference>
<dbReference type="Gene3D" id="2.40.10.10">
    <property type="entry name" value="Trypsin-like serine proteases"/>
    <property type="match status" value="5"/>
</dbReference>
<reference evidence="3 4" key="1">
    <citation type="submission" date="2020-04" db="EMBL/GenBank/DDBJ databases">
        <authorList>
            <person name="Wallbank WR R."/>
            <person name="Pardo Diaz C."/>
            <person name="Kozak K."/>
            <person name="Martin S."/>
            <person name="Jiggins C."/>
            <person name="Moest M."/>
            <person name="Warren A I."/>
            <person name="Byers J.R.P. K."/>
            <person name="Montejo-Kovacevich G."/>
            <person name="Yen C E."/>
        </authorList>
    </citation>
    <scope>NUCLEOTIDE SEQUENCE [LARGE SCALE GENOMIC DNA]</scope>
</reference>
<protein>
    <recommendedName>
        <fullName evidence="2">Peptidase S1 domain-containing protein</fullName>
    </recommendedName>
</protein>
<dbReference type="EMBL" id="CADEBD010000279">
    <property type="protein sequence ID" value="CAB3227607.1"/>
    <property type="molecule type" value="Genomic_DNA"/>
</dbReference>
<evidence type="ECO:0000259" key="2">
    <source>
        <dbReference type="PROSITE" id="PS50240"/>
    </source>
</evidence>
<dbReference type="OrthoDB" id="77601at2759"/>
<feature type="domain" description="Peptidase S1" evidence="2">
    <location>
        <begin position="664"/>
        <end position="1014"/>
    </location>
</feature>
<dbReference type="InterPro" id="IPR051333">
    <property type="entry name" value="CLIP_Serine_Protease"/>
</dbReference>
<dbReference type="GO" id="GO:0006508">
    <property type="term" value="P:proteolysis"/>
    <property type="evidence" value="ECO:0007669"/>
    <property type="project" value="InterPro"/>
</dbReference>
<evidence type="ECO:0000313" key="4">
    <source>
        <dbReference type="Proteomes" id="UP000494256"/>
    </source>
</evidence>
<dbReference type="SUPFAM" id="SSF50494">
    <property type="entry name" value="Trypsin-like serine proteases"/>
    <property type="match status" value="3"/>
</dbReference>
<dbReference type="InterPro" id="IPR043504">
    <property type="entry name" value="Peptidase_S1_PA_chymotrypsin"/>
</dbReference>
<proteinExistence type="predicted"/>
<name>A0A8S0Z6Z1_ARCPL</name>
<dbReference type="SMART" id="SM00020">
    <property type="entry name" value="Tryp_SPc"/>
    <property type="match status" value="1"/>
</dbReference>
<evidence type="ECO:0000256" key="1">
    <source>
        <dbReference type="SAM" id="MobiDB-lite"/>
    </source>
</evidence>
<feature type="domain" description="Peptidase S1" evidence="2">
    <location>
        <begin position="260"/>
        <end position="611"/>
    </location>
</feature>
<dbReference type="PROSITE" id="PS50240">
    <property type="entry name" value="TRYPSIN_DOM"/>
    <property type="match status" value="2"/>
</dbReference>
<dbReference type="InterPro" id="IPR009003">
    <property type="entry name" value="Peptidase_S1_PA"/>
</dbReference>
<accession>A0A8S0Z6Z1</accession>
<organism evidence="3 4">
    <name type="scientific">Arctia plantaginis</name>
    <name type="common">Wood tiger moth</name>
    <name type="synonym">Phalaena plantaginis</name>
    <dbReference type="NCBI Taxonomy" id="874455"/>
    <lineage>
        <taxon>Eukaryota</taxon>
        <taxon>Metazoa</taxon>
        <taxon>Ecdysozoa</taxon>
        <taxon>Arthropoda</taxon>
        <taxon>Hexapoda</taxon>
        <taxon>Insecta</taxon>
        <taxon>Pterygota</taxon>
        <taxon>Neoptera</taxon>
        <taxon>Endopterygota</taxon>
        <taxon>Lepidoptera</taxon>
        <taxon>Glossata</taxon>
        <taxon>Ditrysia</taxon>
        <taxon>Noctuoidea</taxon>
        <taxon>Erebidae</taxon>
        <taxon>Arctiinae</taxon>
        <taxon>Arctia</taxon>
    </lineage>
</organism>
<evidence type="ECO:0000313" key="3">
    <source>
        <dbReference type="EMBL" id="CAB3227607.1"/>
    </source>
</evidence>
<dbReference type="Proteomes" id="UP000494256">
    <property type="component" value="Unassembled WGS sequence"/>
</dbReference>
<gene>
    <name evidence="3" type="ORF">APLA_LOCUS3133</name>
</gene>
<dbReference type="PANTHER" id="PTHR24260:SF136">
    <property type="entry name" value="GH08193P-RELATED"/>
    <property type="match status" value="1"/>
</dbReference>